<name>A0ABR8VQC4_9BACI</name>
<organism evidence="1 2">
    <name type="scientific">Bacillus norwichensis</name>
    <dbReference type="NCBI Taxonomy" id="2762217"/>
    <lineage>
        <taxon>Bacteria</taxon>
        <taxon>Bacillati</taxon>
        <taxon>Bacillota</taxon>
        <taxon>Bacilli</taxon>
        <taxon>Bacillales</taxon>
        <taxon>Bacillaceae</taxon>
        <taxon>Bacillus</taxon>
    </lineage>
</organism>
<gene>
    <name evidence="1" type="ORF">H9631_18035</name>
</gene>
<accession>A0ABR8VQC4</accession>
<protein>
    <submittedName>
        <fullName evidence="1">Uncharacterized protein</fullName>
    </submittedName>
</protein>
<dbReference type="EMBL" id="JACSPV010000042">
    <property type="protein sequence ID" value="MBD8006969.1"/>
    <property type="molecule type" value="Genomic_DNA"/>
</dbReference>
<comment type="caution">
    <text evidence="1">The sequence shown here is derived from an EMBL/GenBank/DDBJ whole genome shotgun (WGS) entry which is preliminary data.</text>
</comment>
<dbReference type="RefSeq" id="WP_191815288.1">
    <property type="nucleotide sequence ID" value="NZ_JACSPV010000042.1"/>
</dbReference>
<dbReference type="Proteomes" id="UP000648182">
    <property type="component" value="Unassembled WGS sequence"/>
</dbReference>
<keyword evidence="2" id="KW-1185">Reference proteome</keyword>
<sequence>MSASNISYFSRLSDKYEKLKTQLLFNKEEVLKIIIEKFKADEIPKEKVLDLEGSDQVDHNYVFAALNIIDPQTLTSLFTPKEKREHQEEIEDNKKYPFDWSNVTPGEEEFVQWGIDWQEGRRITLVLESKDNKYVSCWDMRADCRRLSRYLNALTYGVIHEQNKSKNTVEVEDFHYYLDSLNKFDFLNKI</sequence>
<reference evidence="1 2" key="1">
    <citation type="submission" date="2020-08" db="EMBL/GenBank/DDBJ databases">
        <title>A Genomic Blueprint of the Chicken Gut Microbiome.</title>
        <authorList>
            <person name="Gilroy R."/>
            <person name="Ravi A."/>
            <person name="Getino M."/>
            <person name="Pursley I."/>
            <person name="Horton D.L."/>
            <person name="Alikhan N.-F."/>
            <person name="Baker D."/>
            <person name="Gharbi K."/>
            <person name="Hall N."/>
            <person name="Watson M."/>
            <person name="Adriaenssens E.M."/>
            <person name="Foster-Nyarko E."/>
            <person name="Jarju S."/>
            <person name="Secka A."/>
            <person name="Antonio M."/>
            <person name="Oren A."/>
            <person name="Chaudhuri R."/>
            <person name="La Ragione R.M."/>
            <person name="Hildebrand F."/>
            <person name="Pallen M.J."/>
        </authorList>
    </citation>
    <scope>NUCLEOTIDE SEQUENCE [LARGE SCALE GENOMIC DNA]</scope>
    <source>
        <strain evidence="1 2">Sa1BUA2</strain>
    </source>
</reference>
<proteinExistence type="predicted"/>
<evidence type="ECO:0000313" key="2">
    <source>
        <dbReference type="Proteomes" id="UP000648182"/>
    </source>
</evidence>
<evidence type="ECO:0000313" key="1">
    <source>
        <dbReference type="EMBL" id="MBD8006969.1"/>
    </source>
</evidence>